<feature type="transmembrane region" description="Helical" evidence="7">
    <location>
        <begin position="306"/>
        <end position="324"/>
    </location>
</feature>
<dbReference type="PATRIC" id="fig|1003195.29.peg.5899"/>
<dbReference type="InterPro" id="IPR036259">
    <property type="entry name" value="MFS_trans_sf"/>
</dbReference>
<feature type="transmembrane region" description="Helical" evidence="7">
    <location>
        <begin position="274"/>
        <end position="294"/>
    </location>
</feature>
<keyword evidence="5 7" id="KW-1133">Transmembrane helix</keyword>
<keyword evidence="2" id="KW-0813">Transport</keyword>
<comment type="subcellular location">
    <subcellularLocation>
        <location evidence="1">Cell membrane</location>
        <topology evidence="1">Multi-pass membrane protein</topology>
    </subcellularLocation>
</comment>
<dbReference type="InterPro" id="IPR005828">
    <property type="entry name" value="MFS_sugar_transport-like"/>
</dbReference>
<reference evidence="10" key="1">
    <citation type="submission" date="2011-12" db="EMBL/GenBank/DDBJ databases">
        <title>Complete genome sequence of Streptomyces cattleya strain DSM 46488.</title>
        <authorList>
            <person name="Ou H.-Y."/>
            <person name="Li P."/>
            <person name="Zhao C."/>
            <person name="O'Hagan D."/>
            <person name="Deng Z."/>
        </authorList>
    </citation>
    <scope>NUCLEOTIDE SEQUENCE [LARGE SCALE GENOMIC DNA]</scope>
    <source>
        <strain evidence="10">ATCC 35852 / DSM 46488 / JCM 4925 / NBRC 14057 / NRRL 8057</strain>
        <plasmid evidence="10">Plasmid pSCATT</plasmid>
    </source>
</reference>
<evidence type="ECO:0000256" key="7">
    <source>
        <dbReference type="SAM" id="Phobius"/>
    </source>
</evidence>
<dbReference type="InterPro" id="IPR011701">
    <property type="entry name" value="MFS"/>
</dbReference>
<organism evidence="9 10">
    <name type="scientific">Streptantibioticus cattleyicolor (strain ATCC 35852 / DSM 46488 / JCM 4925 / NBRC 14057 / NRRL 8057)</name>
    <name type="common">Streptomyces cattleya</name>
    <dbReference type="NCBI Taxonomy" id="1003195"/>
    <lineage>
        <taxon>Bacteria</taxon>
        <taxon>Bacillati</taxon>
        <taxon>Actinomycetota</taxon>
        <taxon>Actinomycetes</taxon>
        <taxon>Kitasatosporales</taxon>
        <taxon>Streptomycetaceae</taxon>
        <taxon>Streptantibioticus</taxon>
    </lineage>
</organism>
<dbReference type="Pfam" id="PF07690">
    <property type="entry name" value="MFS_1"/>
    <property type="match status" value="1"/>
</dbReference>
<feature type="transmembrane region" description="Helical" evidence="7">
    <location>
        <begin position="150"/>
        <end position="170"/>
    </location>
</feature>
<dbReference type="KEGG" id="scy:SCATT_p00990"/>
<evidence type="ECO:0000256" key="4">
    <source>
        <dbReference type="ARBA" id="ARBA00022692"/>
    </source>
</evidence>
<dbReference type="RefSeq" id="WP_014626697.1">
    <property type="nucleotide sequence ID" value="NC_016113.1"/>
</dbReference>
<dbReference type="SUPFAM" id="SSF103473">
    <property type="entry name" value="MFS general substrate transporter"/>
    <property type="match status" value="1"/>
</dbReference>
<evidence type="ECO:0000256" key="2">
    <source>
        <dbReference type="ARBA" id="ARBA00022448"/>
    </source>
</evidence>
<dbReference type="PANTHER" id="PTHR43045:SF1">
    <property type="entry name" value="SHIKIMATE TRANSPORTER"/>
    <property type="match status" value="1"/>
</dbReference>
<dbReference type="PANTHER" id="PTHR43045">
    <property type="entry name" value="SHIKIMATE TRANSPORTER"/>
    <property type="match status" value="1"/>
</dbReference>
<dbReference type="OrthoDB" id="9066401at2"/>
<keyword evidence="4 7" id="KW-0812">Transmembrane</keyword>
<dbReference type="GO" id="GO:0022857">
    <property type="term" value="F:transmembrane transporter activity"/>
    <property type="evidence" value="ECO:0007669"/>
    <property type="project" value="InterPro"/>
</dbReference>
<evidence type="ECO:0000313" key="10">
    <source>
        <dbReference type="Proteomes" id="UP000007842"/>
    </source>
</evidence>
<sequence>MTGDEAPGEQVAVPAGGDVEAVKASPGEAGGGADVAGSRPGRRTVAASMVGTVLEWYDFNLYGFAAAVVLGEQFFPRTSPTARVLASFATFAAGFAARPVGGLLFGHFGDRLGRARMLVVTMVVTGCSSALLGLLPTYRQAGWPAPVGLVVLRVVQGVGVGGEFAGAALMTMENAPPGRRGFFGAVPAMGTGAGFVLAAAAFALAARLPGQALMAWGWRLPFLGSLVLVAFGLLVRRRLPETAEFTARARARGRAETSLLTAVRGCPGAVVRTMGVSVSCFIWGYMIQGFVVHYGATELHIARSTLLWALAVASAVSIGTLPMWGAASDRWGRRTVITVGLVGTVAYAWPFFALLHTRSPLWILVALVVALPVLRDLVFAPQVALCAEMFDTGVRYTGLSAGREFAGALSGGTAPFVATALHAATHRVWPVVCYVVAGCAVTAVAVLLPTSRPGGDAHGPVRAVPGQGRG</sequence>
<keyword evidence="3" id="KW-1003">Cell membrane</keyword>
<name>G8XE29_STREN</name>
<feature type="transmembrane region" description="Helical" evidence="7">
    <location>
        <begin position="429"/>
        <end position="448"/>
    </location>
</feature>
<feature type="transmembrane region" description="Helical" evidence="7">
    <location>
        <begin position="84"/>
        <end position="105"/>
    </location>
</feature>
<evidence type="ECO:0000256" key="1">
    <source>
        <dbReference type="ARBA" id="ARBA00004651"/>
    </source>
</evidence>
<feature type="domain" description="Major facilitator superfamily (MFS) profile" evidence="8">
    <location>
        <begin position="44"/>
        <end position="455"/>
    </location>
</feature>
<evidence type="ECO:0000313" key="9">
    <source>
        <dbReference type="EMBL" id="AEW98292.1"/>
    </source>
</evidence>
<dbReference type="InterPro" id="IPR020846">
    <property type="entry name" value="MFS_dom"/>
</dbReference>
<dbReference type="EMBL" id="CP003229">
    <property type="protein sequence ID" value="AEW98292.1"/>
    <property type="molecule type" value="Genomic_DNA"/>
</dbReference>
<keyword evidence="6 7" id="KW-0472">Membrane</keyword>
<gene>
    <name evidence="9" type="ordered locus">SCATT_p00990</name>
</gene>
<feature type="transmembrane region" description="Helical" evidence="7">
    <location>
        <begin position="117"/>
        <end position="138"/>
    </location>
</feature>
<evidence type="ECO:0000256" key="3">
    <source>
        <dbReference type="ARBA" id="ARBA00022475"/>
    </source>
</evidence>
<feature type="transmembrane region" description="Helical" evidence="7">
    <location>
        <begin position="336"/>
        <end position="355"/>
    </location>
</feature>
<keyword evidence="9" id="KW-0614">Plasmid</keyword>
<geneLocation type="plasmid" evidence="9 10">
    <name>pSCATT</name>
</geneLocation>
<dbReference type="Pfam" id="PF00083">
    <property type="entry name" value="Sugar_tr"/>
    <property type="match status" value="1"/>
</dbReference>
<dbReference type="AlphaFoldDB" id="G8XE29"/>
<dbReference type="Gene3D" id="1.20.1250.20">
    <property type="entry name" value="MFS general substrate transporter like domains"/>
    <property type="match status" value="2"/>
</dbReference>
<keyword evidence="10" id="KW-1185">Reference proteome</keyword>
<protein>
    <submittedName>
        <fullName evidence="9">Major facilitator superfamily transporter metabolite/H(+) symporter</fullName>
    </submittedName>
</protein>
<accession>G8XE29</accession>
<evidence type="ECO:0000256" key="6">
    <source>
        <dbReference type="ARBA" id="ARBA00023136"/>
    </source>
</evidence>
<evidence type="ECO:0000256" key="5">
    <source>
        <dbReference type="ARBA" id="ARBA00022989"/>
    </source>
</evidence>
<dbReference type="Proteomes" id="UP000007842">
    <property type="component" value="Plasmid pSCATT"/>
</dbReference>
<proteinExistence type="predicted"/>
<dbReference type="GO" id="GO:0005886">
    <property type="term" value="C:plasma membrane"/>
    <property type="evidence" value="ECO:0007669"/>
    <property type="project" value="UniProtKB-SubCell"/>
</dbReference>
<dbReference type="PROSITE" id="PS50850">
    <property type="entry name" value="MFS"/>
    <property type="match status" value="1"/>
</dbReference>
<evidence type="ECO:0000259" key="8">
    <source>
        <dbReference type="PROSITE" id="PS50850"/>
    </source>
</evidence>
<feature type="transmembrane region" description="Helical" evidence="7">
    <location>
        <begin position="361"/>
        <end position="385"/>
    </location>
</feature>
<dbReference type="HOGENOM" id="CLU_001265_39_5_11"/>
<feature type="transmembrane region" description="Helical" evidence="7">
    <location>
        <begin position="216"/>
        <end position="235"/>
    </location>
</feature>
<feature type="transmembrane region" description="Helical" evidence="7">
    <location>
        <begin position="182"/>
        <end position="204"/>
    </location>
</feature>